<evidence type="ECO:0000256" key="9">
    <source>
        <dbReference type="SAM" id="MobiDB-lite"/>
    </source>
</evidence>
<keyword evidence="3" id="KW-0349">Heme</keyword>
<keyword evidence="2 12" id="KW-0575">Peroxidase</keyword>
<keyword evidence="7" id="KW-0408">Iron</keyword>
<dbReference type="Pfam" id="PF04261">
    <property type="entry name" value="Dyp_perox_N"/>
    <property type="match status" value="1"/>
</dbReference>
<dbReference type="Pfam" id="PF20628">
    <property type="entry name" value="Dyp_perox_C"/>
    <property type="match status" value="1"/>
</dbReference>
<keyword evidence="5" id="KW-0732">Signal</keyword>
<dbReference type="GO" id="GO:0020037">
    <property type="term" value="F:heme binding"/>
    <property type="evidence" value="ECO:0007669"/>
    <property type="project" value="InterPro"/>
</dbReference>
<evidence type="ECO:0000259" key="11">
    <source>
        <dbReference type="Pfam" id="PF20628"/>
    </source>
</evidence>
<comment type="similarity">
    <text evidence="8">Belongs to the DyP-type peroxidase family.</text>
</comment>
<dbReference type="AlphaFoldDB" id="A0A1M6EWV0"/>
<gene>
    <name evidence="12" type="ORF">SAMN02745244_01286</name>
</gene>
<proteinExistence type="inferred from homology"/>
<dbReference type="InterPro" id="IPR048327">
    <property type="entry name" value="Dyp_perox_N"/>
</dbReference>
<dbReference type="STRING" id="1123357.SAMN02745244_01286"/>
<dbReference type="PROSITE" id="PS51404">
    <property type="entry name" value="DYP_PEROXIDASE"/>
    <property type="match status" value="1"/>
</dbReference>
<organism evidence="12 13">
    <name type="scientific">Tessaracoccus bendigoensis DSM 12906</name>
    <dbReference type="NCBI Taxonomy" id="1123357"/>
    <lineage>
        <taxon>Bacteria</taxon>
        <taxon>Bacillati</taxon>
        <taxon>Actinomycetota</taxon>
        <taxon>Actinomycetes</taxon>
        <taxon>Propionibacteriales</taxon>
        <taxon>Propionibacteriaceae</taxon>
        <taxon>Tessaracoccus</taxon>
    </lineage>
</organism>
<feature type="region of interest" description="Disordered" evidence="9">
    <location>
        <begin position="272"/>
        <end position="299"/>
    </location>
</feature>
<evidence type="ECO:0000256" key="8">
    <source>
        <dbReference type="ARBA" id="ARBA00025737"/>
    </source>
</evidence>
<evidence type="ECO:0000256" key="7">
    <source>
        <dbReference type="ARBA" id="ARBA00023004"/>
    </source>
</evidence>
<protein>
    <submittedName>
        <fullName evidence="12">Dye decolorizing peroxidase</fullName>
    </submittedName>
</protein>
<evidence type="ECO:0000259" key="10">
    <source>
        <dbReference type="Pfam" id="PF04261"/>
    </source>
</evidence>
<evidence type="ECO:0000256" key="6">
    <source>
        <dbReference type="ARBA" id="ARBA00023002"/>
    </source>
</evidence>
<evidence type="ECO:0000256" key="4">
    <source>
        <dbReference type="ARBA" id="ARBA00022723"/>
    </source>
</evidence>
<evidence type="ECO:0000256" key="3">
    <source>
        <dbReference type="ARBA" id="ARBA00022617"/>
    </source>
</evidence>
<reference evidence="12 13" key="1">
    <citation type="submission" date="2016-11" db="EMBL/GenBank/DDBJ databases">
        <authorList>
            <person name="Jaros S."/>
            <person name="Januszkiewicz K."/>
            <person name="Wedrychowicz H."/>
        </authorList>
    </citation>
    <scope>NUCLEOTIDE SEQUENCE [LARGE SCALE GENOMIC DNA]</scope>
    <source>
        <strain evidence="12 13">DSM 12906</strain>
    </source>
</reference>
<dbReference type="SUPFAM" id="SSF54909">
    <property type="entry name" value="Dimeric alpha+beta barrel"/>
    <property type="match status" value="1"/>
</dbReference>
<dbReference type="InterPro" id="IPR011008">
    <property type="entry name" value="Dimeric_a/b-barrel"/>
</dbReference>
<dbReference type="GO" id="GO:0004601">
    <property type="term" value="F:peroxidase activity"/>
    <property type="evidence" value="ECO:0007669"/>
    <property type="project" value="UniProtKB-KW"/>
</dbReference>
<dbReference type="InterPro" id="IPR006314">
    <property type="entry name" value="Dyp_peroxidase"/>
</dbReference>
<keyword evidence="4" id="KW-0479">Metal-binding</keyword>
<dbReference type="EMBL" id="FQZG01000019">
    <property type="protein sequence ID" value="SHI89886.1"/>
    <property type="molecule type" value="Genomic_DNA"/>
</dbReference>
<accession>A0A1M6EWV0</accession>
<dbReference type="InterPro" id="IPR006311">
    <property type="entry name" value="TAT_signal"/>
</dbReference>
<feature type="domain" description="Dyp-type peroxidase C-terminal" evidence="11">
    <location>
        <begin position="221"/>
        <end position="396"/>
    </location>
</feature>
<dbReference type="GO" id="GO:0005829">
    <property type="term" value="C:cytosol"/>
    <property type="evidence" value="ECO:0007669"/>
    <property type="project" value="TreeGrafter"/>
</dbReference>
<dbReference type="Proteomes" id="UP000184512">
    <property type="component" value="Unassembled WGS sequence"/>
</dbReference>
<name>A0A1M6EWV0_9ACTN</name>
<evidence type="ECO:0000256" key="5">
    <source>
        <dbReference type="ARBA" id="ARBA00022729"/>
    </source>
</evidence>
<comment type="cofactor">
    <cofactor evidence="1">
        <name>heme b</name>
        <dbReference type="ChEBI" id="CHEBI:60344"/>
    </cofactor>
</comment>
<keyword evidence="13" id="KW-1185">Reference proteome</keyword>
<evidence type="ECO:0000256" key="2">
    <source>
        <dbReference type="ARBA" id="ARBA00022559"/>
    </source>
</evidence>
<dbReference type="NCBIfam" id="TIGR01413">
    <property type="entry name" value="Dyp_perox_fam"/>
    <property type="match status" value="1"/>
</dbReference>
<dbReference type="PANTHER" id="PTHR30521:SF4">
    <property type="entry name" value="DEFERROCHELATASE"/>
    <property type="match status" value="1"/>
</dbReference>
<sequence>MDPARLTPMPTSPISRRGLFGYAGAAGVGGAAGIVGGRAWGLSDAPTPEPPNRVLGQDYSPYGAQQAGIFTPQSQVAELVAFDLLPATDASALGRLMRVWTGDIAALMSGRPAAGDFAPELAQANVSLTALVGFGPGVFELEGLGPSLPAGFQEIPAMTHDRLEDRWNGGDLLIWVTADDATSVSHAVRRLVSDARPFASRRWTQRGFWRPTDASGAAVTGRNLFGQVDGSANPKGDVLEETVLSTDGWLAGGTQLVVRRIEMNLDTWDEATRDRQEASMGRRLSDGAPLTGESEGDDLDLAATADGSTVIALDAHARLAHPSQNRERRMLRRGLNYTHETVVDGAPVDTSGLIFCAFQANIADQFIPVQRSLDQADALNEWTTAIGSAVFVIPPGFSEGGYVGETLLG</sequence>
<dbReference type="GO" id="GO:0046872">
    <property type="term" value="F:metal ion binding"/>
    <property type="evidence" value="ECO:0007669"/>
    <property type="project" value="UniProtKB-KW"/>
</dbReference>
<feature type="domain" description="Dyp-type peroxidase N-terminal" evidence="10">
    <location>
        <begin position="66"/>
        <end position="208"/>
    </location>
</feature>
<evidence type="ECO:0000313" key="12">
    <source>
        <dbReference type="EMBL" id="SHI89886.1"/>
    </source>
</evidence>
<evidence type="ECO:0000256" key="1">
    <source>
        <dbReference type="ARBA" id="ARBA00001970"/>
    </source>
</evidence>
<dbReference type="PANTHER" id="PTHR30521">
    <property type="entry name" value="DEFERROCHELATASE/PEROXIDASE"/>
    <property type="match status" value="1"/>
</dbReference>
<dbReference type="InterPro" id="IPR048328">
    <property type="entry name" value="Dyp_perox_C"/>
</dbReference>
<dbReference type="PROSITE" id="PS51318">
    <property type="entry name" value="TAT"/>
    <property type="match status" value="1"/>
</dbReference>
<keyword evidence="6" id="KW-0560">Oxidoreductase</keyword>
<evidence type="ECO:0000313" key="13">
    <source>
        <dbReference type="Proteomes" id="UP000184512"/>
    </source>
</evidence>